<sequence>MSESTIRRTDLRPFADIHRNGINRFDPVEKTTIERRSISRRREITNLITCLTVCKFPPPLFRSRTVTRSIEGLCALIVSEIDDGDGEAFNFITTTCVSLLLPVSTTADSNCNLTSRLLEI</sequence>
<proteinExistence type="predicted"/>
<comment type="caution">
    <text evidence="1">The sequence shown here is derived from an EMBL/GenBank/DDBJ whole genome shotgun (WGS) entry which is preliminary data.</text>
</comment>
<dbReference type="AlphaFoldDB" id="A0A565BQG6"/>
<gene>
    <name evidence="1" type="ORF">ANE_LOCUS14059</name>
</gene>
<organism evidence="1 2">
    <name type="scientific">Arabis nemorensis</name>
    <dbReference type="NCBI Taxonomy" id="586526"/>
    <lineage>
        <taxon>Eukaryota</taxon>
        <taxon>Viridiplantae</taxon>
        <taxon>Streptophyta</taxon>
        <taxon>Embryophyta</taxon>
        <taxon>Tracheophyta</taxon>
        <taxon>Spermatophyta</taxon>
        <taxon>Magnoliopsida</taxon>
        <taxon>eudicotyledons</taxon>
        <taxon>Gunneridae</taxon>
        <taxon>Pentapetalae</taxon>
        <taxon>rosids</taxon>
        <taxon>malvids</taxon>
        <taxon>Brassicales</taxon>
        <taxon>Brassicaceae</taxon>
        <taxon>Arabideae</taxon>
        <taxon>Arabis</taxon>
    </lineage>
</organism>
<evidence type="ECO:0000313" key="1">
    <source>
        <dbReference type="EMBL" id="VVB03615.1"/>
    </source>
</evidence>
<dbReference type="Proteomes" id="UP000489600">
    <property type="component" value="Unassembled WGS sequence"/>
</dbReference>
<dbReference type="EMBL" id="CABITT030000004">
    <property type="protein sequence ID" value="VVB03615.1"/>
    <property type="molecule type" value="Genomic_DNA"/>
</dbReference>
<reference evidence="1" key="1">
    <citation type="submission" date="2019-07" db="EMBL/GenBank/DDBJ databases">
        <authorList>
            <person name="Dittberner H."/>
        </authorList>
    </citation>
    <scope>NUCLEOTIDE SEQUENCE [LARGE SCALE GENOMIC DNA]</scope>
</reference>
<evidence type="ECO:0000313" key="2">
    <source>
        <dbReference type="Proteomes" id="UP000489600"/>
    </source>
</evidence>
<keyword evidence="2" id="KW-1185">Reference proteome</keyword>
<accession>A0A565BQG6</accession>
<protein>
    <submittedName>
        <fullName evidence="1">Uncharacterized protein</fullName>
    </submittedName>
</protein>
<name>A0A565BQG6_9BRAS</name>